<feature type="transmembrane region" description="Helical" evidence="1">
    <location>
        <begin position="78"/>
        <end position="98"/>
    </location>
</feature>
<feature type="transmembrane region" description="Helical" evidence="1">
    <location>
        <begin position="20"/>
        <end position="41"/>
    </location>
</feature>
<comment type="caution">
    <text evidence="2">The sequence shown here is derived from an EMBL/GenBank/DDBJ whole genome shotgun (WGS) entry which is preliminary data.</text>
</comment>
<dbReference type="AlphaFoldDB" id="A0A1X0AFP7"/>
<reference evidence="2 3" key="1">
    <citation type="submission" date="2017-02" db="EMBL/GenBank/DDBJ databases">
        <title>The new phylogeny of genus Mycobacterium.</title>
        <authorList>
            <person name="Tortoli E."/>
            <person name="Trovato A."/>
            <person name="Cirillo D.M."/>
        </authorList>
    </citation>
    <scope>NUCLEOTIDE SEQUENCE [LARGE SCALE GENOMIC DNA]</scope>
    <source>
        <strain evidence="2 3">RW6</strain>
    </source>
</reference>
<feature type="transmembrane region" description="Helical" evidence="1">
    <location>
        <begin position="110"/>
        <end position="131"/>
    </location>
</feature>
<evidence type="ECO:0000256" key="1">
    <source>
        <dbReference type="SAM" id="Phobius"/>
    </source>
</evidence>
<dbReference type="Proteomes" id="UP000192448">
    <property type="component" value="Unassembled WGS sequence"/>
</dbReference>
<keyword evidence="1" id="KW-0812">Transmembrane</keyword>
<evidence type="ECO:0000313" key="3">
    <source>
        <dbReference type="Proteomes" id="UP000192448"/>
    </source>
</evidence>
<dbReference type="EMBL" id="MVHF01000037">
    <property type="protein sequence ID" value="ORA28874.1"/>
    <property type="molecule type" value="Genomic_DNA"/>
</dbReference>
<organism evidence="2 3">
    <name type="scientific">Mycobacterium aquaticum</name>
    <dbReference type="NCBI Taxonomy" id="1927124"/>
    <lineage>
        <taxon>Bacteria</taxon>
        <taxon>Bacillati</taxon>
        <taxon>Actinomycetota</taxon>
        <taxon>Actinomycetes</taxon>
        <taxon>Mycobacteriales</taxon>
        <taxon>Mycobacteriaceae</taxon>
        <taxon>Mycobacterium</taxon>
    </lineage>
</organism>
<evidence type="ECO:0008006" key="4">
    <source>
        <dbReference type="Google" id="ProtNLM"/>
    </source>
</evidence>
<keyword evidence="1" id="KW-0472">Membrane</keyword>
<sequence length="145" mass="15722">MDTLRTIEGRVLDEVWMGRWRFAAGVLAVLVLVVGAVTWWFLADTGAAHSVPMVGLVMFALAAVASAAALLRRRYRWCCAAAYFSGLATVVGVGALWWLRTGHHATGLAWLVAADLAVMALAGHWLTLVFTPIERSQPDMRTGGR</sequence>
<keyword evidence="1" id="KW-1133">Transmembrane helix</keyword>
<evidence type="ECO:0000313" key="2">
    <source>
        <dbReference type="EMBL" id="ORA28874.1"/>
    </source>
</evidence>
<feature type="transmembrane region" description="Helical" evidence="1">
    <location>
        <begin position="53"/>
        <end position="71"/>
    </location>
</feature>
<gene>
    <name evidence="2" type="ORF">BST13_27750</name>
</gene>
<proteinExistence type="predicted"/>
<protein>
    <recommendedName>
        <fullName evidence="4">Transmembrane protein</fullName>
    </recommendedName>
</protein>
<accession>A0A1X0AFP7</accession>
<keyword evidence="3" id="KW-1185">Reference proteome</keyword>
<name>A0A1X0AFP7_9MYCO</name>